<dbReference type="EMBL" id="POTX01000008">
    <property type="protein sequence ID" value="PZG00486.1"/>
    <property type="molecule type" value="Genomic_DNA"/>
</dbReference>
<evidence type="ECO:0000256" key="2">
    <source>
        <dbReference type="RuleBase" id="RU364082"/>
    </source>
</evidence>
<dbReference type="Proteomes" id="UP000248627">
    <property type="component" value="Unassembled WGS sequence"/>
</dbReference>
<reference evidence="3 4" key="1">
    <citation type="submission" date="2018-01" db="EMBL/GenBank/DDBJ databases">
        <title>Draft genome sequence of Jishengella endophytica.</title>
        <authorList>
            <person name="Sahin N."/>
            <person name="Ay H."/>
            <person name="Saygin H."/>
        </authorList>
    </citation>
    <scope>NUCLEOTIDE SEQUENCE [LARGE SCALE GENOMIC DNA]</scope>
    <source>
        <strain evidence="3 4">DSM 45430</strain>
    </source>
</reference>
<dbReference type="InterPro" id="IPR036291">
    <property type="entry name" value="NAD(P)-bd_dom_sf"/>
</dbReference>
<accession>A0A2W2CM22</accession>
<comment type="function">
    <text evidence="2">Catalyzes the reduction of dTDP-6-deoxy-L-lyxo-4-hexulose to yield dTDP-L-rhamnose.</text>
</comment>
<dbReference type="GO" id="GO:0005829">
    <property type="term" value="C:cytosol"/>
    <property type="evidence" value="ECO:0007669"/>
    <property type="project" value="TreeGrafter"/>
</dbReference>
<gene>
    <name evidence="3" type="ORF">C1I93_02445</name>
</gene>
<dbReference type="AlphaFoldDB" id="A0A2W2CM22"/>
<keyword evidence="4" id="KW-1185">Reference proteome</keyword>
<keyword evidence="2" id="KW-0521">NADP</keyword>
<proteinExistence type="inferred from homology"/>
<name>A0A2W2CM22_9ACTN</name>
<dbReference type="Pfam" id="PF04321">
    <property type="entry name" value="RmlD_sub_bind"/>
    <property type="match status" value="1"/>
</dbReference>
<dbReference type="SUPFAM" id="SSF51735">
    <property type="entry name" value="NAD(P)-binding Rossmann-fold domains"/>
    <property type="match status" value="1"/>
</dbReference>
<evidence type="ECO:0000256" key="1">
    <source>
        <dbReference type="ARBA" id="ARBA00010944"/>
    </source>
</evidence>
<dbReference type="CDD" id="cd05254">
    <property type="entry name" value="dTDP_HR_like_SDR_e"/>
    <property type="match status" value="1"/>
</dbReference>
<keyword evidence="2" id="KW-0560">Oxidoreductase</keyword>
<comment type="pathway">
    <text evidence="2">Carbohydrate biosynthesis; dTDP-L-rhamnose biosynthesis.</text>
</comment>
<dbReference type="PANTHER" id="PTHR10491">
    <property type="entry name" value="DTDP-4-DEHYDRORHAMNOSE REDUCTASE"/>
    <property type="match status" value="1"/>
</dbReference>
<protein>
    <recommendedName>
        <fullName evidence="2">dTDP-4-dehydrorhamnose reductase</fullName>
        <ecNumber evidence="2">1.1.1.133</ecNumber>
    </recommendedName>
</protein>
<dbReference type="Gene3D" id="3.40.50.720">
    <property type="entry name" value="NAD(P)-binding Rossmann-like Domain"/>
    <property type="match status" value="1"/>
</dbReference>
<dbReference type="OrthoDB" id="9803892at2"/>
<dbReference type="UniPathway" id="UPA00124"/>
<evidence type="ECO:0000313" key="3">
    <source>
        <dbReference type="EMBL" id="PZG00486.1"/>
    </source>
</evidence>
<dbReference type="InterPro" id="IPR029903">
    <property type="entry name" value="RmlD-like-bd"/>
</dbReference>
<dbReference type="PANTHER" id="PTHR10491:SF4">
    <property type="entry name" value="METHIONINE ADENOSYLTRANSFERASE 2 SUBUNIT BETA"/>
    <property type="match status" value="1"/>
</dbReference>
<dbReference type="RefSeq" id="WP_111241552.1">
    <property type="nucleotide sequence ID" value="NZ_AP023358.1"/>
</dbReference>
<comment type="caution">
    <text evidence="3">The sequence shown here is derived from an EMBL/GenBank/DDBJ whole genome shotgun (WGS) entry which is preliminary data.</text>
</comment>
<dbReference type="GO" id="GO:0008831">
    <property type="term" value="F:dTDP-4-dehydrorhamnose reductase activity"/>
    <property type="evidence" value="ECO:0007669"/>
    <property type="project" value="UniProtKB-EC"/>
</dbReference>
<comment type="similarity">
    <text evidence="1 2">Belongs to the dTDP-4-dehydrorhamnose reductase family.</text>
</comment>
<dbReference type="EC" id="1.1.1.133" evidence="2"/>
<organism evidence="3 4">
    <name type="scientific">Micromonospora endophytica</name>
    <dbReference type="NCBI Taxonomy" id="515350"/>
    <lineage>
        <taxon>Bacteria</taxon>
        <taxon>Bacillati</taxon>
        <taxon>Actinomycetota</taxon>
        <taxon>Actinomycetes</taxon>
        <taxon>Micromonosporales</taxon>
        <taxon>Micromonosporaceae</taxon>
        <taxon>Micromonospora</taxon>
    </lineage>
</organism>
<dbReference type="GO" id="GO:0019305">
    <property type="term" value="P:dTDP-rhamnose biosynthetic process"/>
    <property type="evidence" value="ECO:0007669"/>
    <property type="project" value="UniProtKB-UniPathway"/>
</dbReference>
<evidence type="ECO:0000313" key="4">
    <source>
        <dbReference type="Proteomes" id="UP000248627"/>
    </source>
</evidence>
<dbReference type="InterPro" id="IPR005913">
    <property type="entry name" value="dTDP_dehydrorham_reduct"/>
</dbReference>
<sequence length="334" mass="36819">MTERRGADPVAGGGATERVPRRRDQADAASRPATRRVLVVGVTGMLGHALLRELSEDPDLDVHGLARRVDDDAGWFPAHLRDRITTGVDATGFAEVRRFLDLLRPDVVINCVGVIKQRPDVQEAVPTVTLNALLPHLLAAACADLGGRLVHVSTDCVFSGRRGGYAEDDLPDPPDLYGRSKLLGEATGPSALTLRTSIVGHELATHRSLVDWFLAQRGQVRGFTRAVYTGVTTVEFARLLRTVVLPRKDLTGLYHVAAEPITKHDLLRLVAEVYGWPGELVPDDGFVCDRSMRADAFARATGYRPPDWREMVRAMHEARTRWTDTSMDRPDIRV</sequence>